<dbReference type="HOGENOM" id="CLU_2508489_0_0_9"/>
<proteinExistence type="predicted"/>
<name>Q03RC8_LEVBA</name>
<dbReference type="Proteomes" id="UP000001652">
    <property type="component" value="Chromosome"/>
</dbReference>
<reference evidence="1 2" key="1">
    <citation type="journal article" date="2006" name="Proc. Natl. Acad. Sci. U.S.A.">
        <title>Comparative genomics of the lactic acid bacteria.</title>
        <authorList>
            <person name="Makarova K."/>
            <person name="Slesarev A."/>
            <person name="Wolf Y."/>
            <person name="Sorokin A."/>
            <person name="Mirkin B."/>
            <person name="Koonin E."/>
            <person name="Pavlov A."/>
            <person name="Pavlova N."/>
            <person name="Karamychev V."/>
            <person name="Polouchine N."/>
            <person name="Shakhova V."/>
            <person name="Grigoriev I."/>
            <person name="Lou Y."/>
            <person name="Rohksar D."/>
            <person name="Lucas S."/>
            <person name="Huang K."/>
            <person name="Goodstein D.M."/>
            <person name="Hawkins T."/>
            <person name="Plengvidhya V."/>
            <person name="Welker D."/>
            <person name="Hughes J."/>
            <person name="Goh Y."/>
            <person name="Benson A."/>
            <person name="Baldwin K."/>
            <person name="Lee J.H."/>
            <person name="Diaz-Muniz I."/>
            <person name="Dosti B."/>
            <person name="Smeianov V."/>
            <person name="Wechter W."/>
            <person name="Barabote R."/>
            <person name="Lorca G."/>
            <person name="Altermann E."/>
            <person name="Barrangou R."/>
            <person name="Ganesan B."/>
            <person name="Xie Y."/>
            <person name="Rawsthorne H."/>
            <person name="Tamir D."/>
            <person name="Parker C."/>
            <person name="Breidt F."/>
            <person name="Broadbent J."/>
            <person name="Hutkins R."/>
            <person name="O'Sullivan D."/>
            <person name="Steele J."/>
            <person name="Unlu G."/>
            <person name="Saier M."/>
            <person name="Klaenhammer T."/>
            <person name="Richardson P."/>
            <person name="Kozyavkin S."/>
            <person name="Weimer B."/>
            <person name="Mills D."/>
        </authorList>
    </citation>
    <scope>NUCLEOTIDE SEQUENCE [LARGE SCALE GENOMIC DNA]</scope>
    <source>
        <strain evidence="2">ATCC 367 / BCRC 12310 / CIP 105137 / JCM 1170 / LMG 11437 / NCIMB 947 / NCTC 947</strain>
    </source>
</reference>
<dbReference type="AlphaFoldDB" id="Q03RC8"/>
<gene>
    <name evidence="1" type="ordered locus">LVIS_1115</name>
</gene>
<dbReference type="KEGG" id="lbr:LVIS_1115"/>
<protein>
    <submittedName>
        <fullName evidence="1">Uncharacterized protein</fullName>
    </submittedName>
</protein>
<organism evidence="1 2">
    <name type="scientific">Levilactobacillus brevis (strain ATCC 367 / BCRC 12310 / CIP 105137 / JCM 1170 / LMG 11437 / NCIMB 947 / NCTC 947)</name>
    <name type="common">Lactobacillus brevis</name>
    <dbReference type="NCBI Taxonomy" id="387344"/>
    <lineage>
        <taxon>Bacteria</taxon>
        <taxon>Bacillati</taxon>
        <taxon>Bacillota</taxon>
        <taxon>Bacilli</taxon>
        <taxon>Lactobacillales</taxon>
        <taxon>Lactobacillaceae</taxon>
        <taxon>Levilactobacillus</taxon>
    </lineage>
</organism>
<accession>Q03RC8</accession>
<dbReference type="RefSeq" id="WP_011667874.1">
    <property type="nucleotide sequence ID" value="NC_008497.1"/>
</dbReference>
<evidence type="ECO:0000313" key="2">
    <source>
        <dbReference type="Proteomes" id="UP000001652"/>
    </source>
</evidence>
<dbReference type="EMBL" id="CP000416">
    <property type="protein sequence ID" value="ABJ64244.1"/>
    <property type="molecule type" value="Genomic_DNA"/>
</dbReference>
<keyword evidence="2" id="KW-1185">Reference proteome</keyword>
<evidence type="ECO:0000313" key="1">
    <source>
        <dbReference type="EMBL" id="ABJ64244.1"/>
    </source>
</evidence>
<sequence>MDIKKVVAVMAVKTNTKDKVGNARITRNGDLFSLDNTPEKEVEFYSETDFDEPKRKNFEDLIRDLLSDGYKPEKNVTIHFLTEYK</sequence>
<dbReference type="STRING" id="387344.LVIS_1115"/>